<dbReference type="Proteomes" id="UP001153069">
    <property type="component" value="Unassembled WGS sequence"/>
</dbReference>
<dbReference type="AlphaFoldDB" id="A0A9N8HJL4"/>
<dbReference type="OrthoDB" id="189459at2759"/>
<dbReference type="Pfam" id="PF09818">
    <property type="entry name" value="ABC_ATPase"/>
    <property type="match status" value="2"/>
</dbReference>
<feature type="domain" description="ATPase of the ABC class C-terminal" evidence="1">
    <location>
        <begin position="284"/>
        <end position="488"/>
    </location>
</feature>
<reference evidence="2" key="1">
    <citation type="submission" date="2020-06" db="EMBL/GenBank/DDBJ databases">
        <authorList>
            <consortium name="Plant Systems Biology data submission"/>
        </authorList>
    </citation>
    <scope>NUCLEOTIDE SEQUENCE</scope>
    <source>
        <strain evidence="2">D6</strain>
    </source>
</reference>
<sequence>MWTTVCLQDPALSHRAAHHSSYSPSAVNQHRNSVIVHSKASFAAILAASNSDTDVLTAFQEGLRPARVALADFCSRTVADFFRKNLLTTTTAGDNQLALEPLDYACTGGRRKKQATFTSGHTPYILERTDVWSTNEEVHVMLRARLTNNTTAAVNGKNMQDSNNTNGNGEVEQASSKLLNGCLGPQNASFVSQAMNHIACVVAQTRLRSRLEQLQAVAFIADGSILPRKSGANNAPMASPPAVPCQAPSDSKMKQTLQVDLGSLRRFLLTAPSVAQDASSTMFEITGMVVPKGITLVAGGGYHGKSTILRAIAAGVYDKVPGDGREFCVTVPETTSIRAEDGRYVQNCNISAFISNLPTPPGVKETVDTTHFSTNEASGSTSQAANVVEAIEMGAKVFLVDEDVSAANFMARDGRMRALVMDESITPLLYRVNGMYQSLGISCIVVVGGVGDWLDVPDQVILMNKYVASDATKKAASISYQFSHGHVQYAGKGLVHQLEWDRKGTPFARRPTDGFLKQFEPATSAISLLDGGHAISIHPVDTGDDDDATMTDVTVLDDDDDGYIDLSRSEQLMGKKPQLYACGQCVLWLIREAQAHPGVGMSELLSKLDATIDNKGMLEVFTANSPLDLTKSSHWVNLLAASGFAFRPRKYEIGQAFYRMRGIKLEHIPEEEDAEEERIRKEAERRKRELAELWAKRRPNSVNDPAEQ</sequence>
<dbReference type="PANTHER" id="PTHR38149">
    <property type="entry name" value="ATPASE"/>
    <property type="match status" value="1"/>
</dbReference>
<accession>A0A9N8HJL4</accession>
<dbReference type="EMBL" id="CAICTM010000868">
    <property type="protein sequence ID" value="CAB9517628.1"/>
    <property type="molecule type" value="Genomic_DNA"/>
</dbReference>
<protein>
    <submittedName>
        <fullName evidence="2">ABC transporter ATPase</fullName>
    </submittedName>
</protein>
<feature type="domain" description="ATPase of the ABC class C-terminal" evidence="1">
    <location>
        <begin position="193"/>
        <end position="257"/>
    </location>
</feature>
<dbReference type="InterPro" id="IPR046834">
    <property type="entry name" value="ABC_ATPase_C"/>
</dbReference>
<evidence type="ECO:0000313" key="2">
    <source>
        <dbReference type="EMBL" id="CAB9517628.1"/>
    </source>
</evidence>
<gene>
    <name evidence="2" type="ORF">SEMRO_869_G213510.1</name>
</gene>
<organism evidence="2 3">
    <name type="scientific">Seminavis robusta</name>
    <dbReference type="NCBI Taxonomy" id="568900"/>
    <lineage>
        <taxon>Eukaryota</taxon>
        <taxon>Sar</taxon>
        <taxon>Stramenopiles</taxon>
        <taxon>Ochrophyta</taxon>
        <taxon>Bacillariophyta</taxon>
        <taxon>Bacillariophyceae</taxon>
        <taxon>Bacillariophycidae</taxon>
        <taxon>Naviculales</taxon>
        <taxon>Naviculaceae</taxon>
        <taxon>Seminavis</taxon>
    </lineage>
</organism>
<keyword evidence="3" id="KW-1185">Reference proteome</keyword>
<evidence type="ECO:0000313" key="3">
    <source>
        <dbReference type="Proteomes" id="UP001153069"/>
    </source>
</evidence>
<comment type="caution">
    <text evidence="2">The sequence shown here is derived from an EMBL/GenBank/DDBJ whole genome shotgun (WGS) entry which is preliminary data.</text>
</comment>
<name>A0A9N8HJL4_9STRA</name>
<dbReference type="PANTHER" id="PTHR38149:SF1">
    <property type="entry name" value="ATPASE"/>
    <property type="match status" value="1"/>
</dbReference>
<evidence type="ECO:0000259" key="1">
    <source>
        <dbReference type="Pfam" id="PF09818"/>
    </source>
</evidence>
<proteinExistence type="predicted"/>
<dbReference type="InterPro" id="IPR019195">
    <property type="entry name" value="ABC_ATPase_put"/>
</dbReference>